<gene>
    <name evidence="1" type="ORF">CCAX7_18810</name>
</gene>
<dbReference type="RefSeq" id="WP_165864624.1">
    <property type="nucleotide sequence ID" value="NZ_AP025739.1"/>
</dbReference>
<dbReference type="EMBL" id="AP025739">
    <property type="protein sequence ID" value="BDI29830.1"/>
    <property type="molecule type" value="Genomic_DNA"/>
</dbReference>
<dbReference type="InterPro" id="IPR011123">
    <property type="entry name" value="Y_Y_Y"/>
</dbReference>
<dbReference type="Pfam" id="PF07494">
    <property type="entry name" value="Reg_prop"/>
    <property type="match status" value="1"/>
</dbReference>
<dbReference type="Gene3D" id="2.60.40.10">
    <property type="entry name" value="Immunoglobulins"/>
    <property type="match status" value="1"/>
</dbReference>
<dbReference type="Gene3D" id="3.30.70.270">
    <property type="match status" value="1"/>
</dbReference>
<dbReference type="PANTHER" id="PTHR45138:SF9">
    <property type="entry name" value="DIGUANYLATE CYCLASE DGCM-RELATED"/>
    <property type="match status" value="1"/>
</dbReference>
<dbReference type="InterPro" id="IPR029787">
    <property type="entry name" value="Nucleotide_cyclase"/>
</dbReference>
<dbReference type="GO" id="GO:0052621">
    <property type="term" value="F:diguanylate cyclase activity"/>
    <property type="evidence" value="ECO:0007669"/>
    <property type="project" value="TreeGrafter"/>
</dbReference>
<protein>
    <submittedName>
        <fullName evidence="1">GGDEF domain-containing protein</fullName>
    </submittedName>
</protein>
<dbReference type="InterPro" id="IPR011110">
    <property type="entry name" value="Reg_prop"/>
</dbReference>
<dbReference type="PANTHER" id="PTHR45138">
    <property type="entry name" value="REGULATORY COMPONENTS OF SENSORY TRANSDUCTION SYSTEM"/>
    <property type="match status" value="1"/>
</dbReference>
<dbReference type="InterPro" id="IPR013783">
    <property type="entry name" value="Ig-like_fold"/>
</dbReference>
<dbReference type="InterPro" id="IPR000160">
    <property type="entry name" value="GGDEF_dom"/>
</dbReference>
<dbReference type="PROSITE" id="PS50887">
    <property type="entry name" value="GGDEF"/>
    <property type="match status" value="1"/>
</dbReference>
<name>A0A402D5C6_9BACT</name>
<dbReference type="AlphaFoldDB" id="A0A402D5C6"/>
<dbReference type="InterPro" id="IPR050469">
    <property type="entry name" value="Diguanylate_Cyclase"/>
</dbReference>
<accession>A0A402D5C6</accession>
<reference evidence="1 2" key="1">
    <citation type="journal article" date="2019" name="Int. J. Syst. Evol. Microbiol.">
        <title>Capsulimonas corticalis gen. nov., sp. nov., an aerobic capsulated bacterium, of a novel bacterial order, Capsulimonadales ord. nov., of the class Armatimonadia of the phylum Armatimonadetes.</title>
        <authorList>
            <person name="Li J."/>
            <person name="Kudo C."/>
            <person name="Tonouchi A."/>
        </authorList>
    </citation>
    <scope>NUCLEOTIDE SEQUENCE [LARGE SCALE GENOMIC DNA]</scope>
    <source>
        <strain evidence="1 2">AX-7</strain>
    </source>
</reference>
<evidence type="ECO:0000313" key="1">
    <source>
        <dbReference type="EMBL" id="BDI29830.1"/>
    </source>
</evidence>
<dbReference type="Gene3D" id="2.130.10.10">
    <property type="entry name" value="YVTN repeat-like/Quinoprotein amine dehydrogenase"/>
    <property type="match status" value="2"/>
</dbReference>
<dbReference type="KEGG" id="ccot:CCAX7_18810"/>
<dbReference type="SUPFAM" id="SSF63829">
    <property type="entry name" value="Calcium-dependent phosphotriesterase"/>
    <property type="match status" value="2"/>
</dbReference>
<evidence type="ECO:0000313" key="2">
    <source>
        <dbReference type="Proteomes" id="UP000287394"/>
    </source>
</evidence>
<dbReference type="GO" id="GO:0043709">
    <property type="term" value="P:cell adhesion involved in single-species biofilm formation"/>
    <property type="evidence" value="ECO:0007669"/>
    <property type="project" value="TreeGrafter"/>
</dbReference>
<dbReference type="Pfam" id="PF07495">
    <property type="entry name" value="Y_Y_Y"/>
    <property type="match status" value="1"/>
</dbReference>
<dbReference type="SMART" id="SM00267">
    <property type="entry name" value="GGDEF"/>
    <property type="match status" value="1"/>
</dbReference>
<proteinExistence type="predicted"/>
<dbReference type="NCBIfam" id="TIGR00254">
    <property type="entry name" value="GGDEF"/>
    <property type="match status" value="1"/>
</dbReference>
<sequence>MRTSQRRKSGGGWGLALVMRTIAIVAFLLCGSGLAQAALPLAQYVESGFTTADGLPQSSIKSIYQTHEGYLWLATQEGLVRYDGERFTTFTTRGNPGLVSNNIHKVLEDADNNLWIHASFGVSLLRNGVFQDITPRVGDGSMNRVHNIFRGLDGRMYVHTDTRFYRWEQGRLVEIINFTDHSGITGWPEPEYEVTPSGDLYLSQMCRIYRVRGDQTSELEALSAGSSGSMAYSHGKIWVGGKGLYTITDDGKLIDVTPKEFASQSIGQIVAALDGDLWMQIGSDLCRLRPSETGVRTIGRYPVGAMNLYLSKDQSGNVWGWSQWQAKKTVVECGPNGPDFCATKSATPAEWRATPILRDREGVVWIGTRDGLQRRRPLLNHTLYSGVQLPGAEVNCVLVDHRGETWVGTTGAGLGRLDHDKWTPAAPSLLRQGTIDSMCEDGRGGLWVGVSGRLYHWDFASKVQDVTPQFALCLAKPATASLGVVRSIQQDGHGGVWVAGLDIFHYDGRNVKRFGLTDPAFGSGGFSICGDGADGVWVSGGLGVGHISGGTLQWFGADRGLPSVPIIDILREDDGALWMGTWGAGIVRYAHGKFRTINATDGLYADSIHKILKDPDGTLYINSSKGVFTVNDEEMRRYADGLGRTFICTPIGAADGVDAGAGAAATSPAGVRAPDGGYLFPGEHGLAHVIPQQASLVQQPLVIEDALLNGAPTPTNQSAAKSPGEGSAKFRFACLSYMHSGGFRYWYRLDGFDKNWTEAVDDHGVRYTNLPPGRYTFRVIVREGANPPIIGSAAFTFTLQPHFYEALWFRIVTGLLIICLPVAGMAMRSRRLRRANQILEAKVAERTRAVEQVHQELRAMHAEVVAKNEAMQNVQTEMEAQNEELVRAQILLEKQNARLETLATTDGLTGLTNHRTFQERLELEWRRAGRHGAPLAMILLDVDHFKQYNDVFGHPEGDVVLKTVAEVLRSQGRSTDTVARYGGEEFALILPETDQLAAFHMAERIREAIEKQEWPLRPITISLGVSAVRMDIYAPVDLVTRADAALYESKHRGRNRTTMSTSTKHQEAAR</sequence>
<dbReference type="FunFam" id="3.30.70.270:FF:000001">
    <property type="entry name" value="Diguanylate cyclase domain protein"/>
    <property type="match status" value="1"/>
</dbReference>
<dbReference type="GO" id="GO:0005886">
    <property type="term" value="C:plasma membrane"/>
    <property type="evidence" value="ECO:0007669"/>
    <property type="project" value="TreeGrafter"/>
</dbReference>
<dbReference type="Proteomes" id="UP000287394">
    <property type="component" value="Chromosome"/>
</dbReference>
<dbReference type="InterPro" id="IPR043128">
    <property type="entry name" value="Rev_trsase/Diguanyl_cyclase"/>
</dbReference>
<keyword evidence="2" id="KW-1185">Reference proteome</keyword>
<dbReference type="SUPFAM" id="SSF55073">
    <property type="entry name" value="Nucleotide cyclase"/>
    <property type="match status" value="1"/>
</dbReference>
<dbReference type="CDD" id="cd01949">
    <property type="entry name" value="GGDEF"/>
    <property type="match status" value="1"/>
</dbReference>
<dbReference type="GO" id="GO:1902201">
    <property type="term" value="P:negative regulation of bacterial-type flagellum-dependent cell motility"/>
    <property type="evidence" value="ECO:0007669"/>
    <property type="project" value="TreeGrafter"/>
</dbReference>
<dbReference type="InterPro" id="IPR015943">
    <property type="entry name" value="WD40/YVTN_repeat-like_dom_sf"/>
</dbReference>
<dbReference type="Pfam" id="PF00990">
    <property type="entry name" value="GGDEF"/>
    <property type="match status" value="1"/>
</dbReference>
<organism evidence="1 2">
    <name type="scientific">Capsulimonas corticalis</name>
    <dbReference type="NCBI Taxonomy" id="2219043"/>
    <lineage>
        <taxon>Bacteria</taxon>
        <taxon>Bacillati</taxon>
        <taxon>Armatimonadota</taxon>
        <taxon>Armatimonadia</taxon>
        <taxon>Capsulimonadales</taxon>
        <taxon>Capsulimonadaceae</taxon>
        <taxon>Capsulimonas</taxon>
    </lineage>
</organism>